<evidence type="ECO:0000313" key="12">
    <source>
        <dbReference type="WBParaSite" id="Gr19_v10_g6467.t1"/>
    </source>
</evidence>
<evidence type="ECO:0000256" key="1">
    <source>
        <dbReference type="ARBA" id="ARBA00005755"/>
    </source>
</evidence>
<dbReference type="GO" id="GO:0000166">
    <property type="term" value="F:nucleotide binding"/>
    <property type="evidence" value="ECO:0007669"/>
    <property type="project" value="InterPro"/>
</dbReference>
<sequence length="1387" mass="159128">MSFHDHTYATIPSAGGSTAKRRRRRNDDDNDDDDHNYARPSPNPTQTYIRALDSDTQFNRKFKLQSVKTSFMIENLPSNPEAMLRSLFVHCVLSALREAEHNGITPDQLGAVISSELLDPNIWIPIRRLTQNTADSILNRFLEVAQSKSREGSIWGAPFTVAITTLDVVHLPRQREIRGRGKTLKSVRHVVKESALLRVCNDNNSYCLFYALELSRIYHTGEMRQQNFSYYINHLHERQRQDVVHLMEGAEIPMDLPEYDAIVFVPQIVDFWNEIYAISGQKFKVFIFGSVGQYKPKFQYGPDNFNVALSLYHADGHFDGIRCGVGRAIFGRDYYCFSCECPYNNSKEHTARCTARCINCCRVGVGHPCKPDNNNNNYSRKCDLCGKTFVNVNCFHHHLVGNVCHQYKKCEKCGVIWKVKNNTQRGRQGHVCGEKFCHTCKSYHDTKRGCFIQKLKPRQPKKYRLIAYDCETTQNTRVAGAPDRRLHSANFISAHVVCTKCIRDNIWRNSLRQHPPCQVCGQFRTVTFSQCPYERTETDAQHVAQDPIEDFVRWLLTGFDRRHPTVLFAHFGGRFDNIMLFRQFFLRGICPQMIRRGNKLYEMKISKGPQNPEIIIRDSWNLMPVALGLLPGAFGLNVRDKEFFPHLANVETNYGRVLPQLPPKSDYLYGGMIPDRQRRFDEWYAVHQHEEFDLCEQLAAYCTNDTRILIEALIAFRTEFLQVSDPLERHTINDEEEEEEDMENGAAFEVADGGIDIAWEPMTIASASMKHFRLNHLKRDQLAIVPERGYDTANTQSLLALKFLNWYAEAHGVRIQTAHSPGGEKKIGPSYTVDGYISDTDTVIEVNGCHWHAHDHPRHRFFPQTVMASGKTAAKIREADARRLAFIRTQVREVLVFWECEIGDAKRQDAGMQQSFAAYRDKGPISLKDAYHGGRVGPQRLHYQVSSGWTMKYYDVRSLYPFTNAVTAYPTGHPVRVNVINDADSAVDWRHPDDIPVRGILKVFVVPPLRIDVPVLPVKFDQRLLFPLCRRCAIQYPEGGVRADYRCSHTSDEERGWVSTVTSIELAEALRNGYRCTAYYRSIEWEEVQWDDRVFRGYVAEFMAMKTHASGFPDDVQTEEQQQQFMDECEEMFGIRIDPDKMEHNKAKRTIAKLCNNSLWGRFSLRNGLSKTVVTDSPAELRALLDNSAIEVSAIDQLNDECLLITYTSINEWVEEHECSNIMLSLWTTSAARLHLLRLMQAVVRAPNSVLIYTDTDSVCFAYREADGCPLTTGPHLGDLSDEWPEHELLEFVSGGCKQYALRMRHCQTGEEKTVLKVRGITLCADACRLLHFETFKRSVLRYADAEDDVDCDDDDDDDTIAIEYPNFLRPSIRDGTVMSIASQWKM</sequence>
<keyword evidence="4" id="KW-0548">Nucleotidyltransferase</keyword>
<dbReference type="InterPro" id="IPR023211">
    <property type="entry name" value="DNA_pol_palm_dom_sf"/>
</dbReference>
<dbReference type="GO" id="GO:0006281">
    <property type="term" value="P:DNA repair"/>
    <property type="evidence" value="ECO:0007669"/>
    <property type="project" value="UniProtKB-ARBA"/>
</dbReference>
<proteinExistence type="inferred from homology"/>
<accession>A0A914I1L2</accession>
<dbReference type="Gene3D" id="3.40.960.10">
    <property type="entry name" value="VSR Endonuclease"/>
    <property type="match status" value="1"/>
</dbReference>
<dbReference type="GO" id="GO:0042575">
    <property type="term" value="C:DNA polymerase complex"/>
    <property type="evidence" value="ECO:0007669"/>
    <property type="project" value="UniProtKB-ARBA"/>
</dbReference>
<dbReference type="SUPFAM" id="SSF56672">
    <property type="entry name" value="DNA/RNA polymerases"/>
    <property type="match status" value="1"/>
</dbReference>
<keyword evidence="5" id="KW-0235">DNA replication</keyword>
<dbReference type="InterPro" id="IPR011335">
    <property type="entry name" value="Restrct_endonuc-II-like"/>
</dbReference>
<dbReference type="InterPro" id="IPR036397">
    <property type="entry name" value="RNaseH_sf"/>
</dbReference>
<evidence type="ECO:0000256" key="3">
    <source>
        <dbReference type="ARBA" id="ARBA00022679"/>
    </source>
</evidence>
<dbReference type="InterPro" id="IPR004868">
    <property type="entry name" value="DNA-dir_DNA_pol_B_mt/vir"/>
</dbReference>
<protein>
    <recommendedName>
        <fullName evidence="2">DNA-directed DNA polymerase</fullName>
        <ecNumber evidence="2">2.7.7.7</ecNumber>
    </recommendedName>
</protein>
<feature type="domain" description="DNA-directed DNA polymerase family B mitochondria/virus" evidence="10">
    <location>
        <begin position="562"/>
        <end position="790"/>
    </location>
</feature>
<evidence type="ECO:0000259" key="10">
    <source>
        <dbReference type="Pfam" id="PF03175"/>
    </source>
</evidence>
<organism evidence="11 12">
    <name type="scientific">Globodera rostochiensis</name>
    <name type="common">Golden nematode worm</name>
    <name type="synonym">Heterodera rostochiensis</name>
    <dbReference type="NCBI Taxonomy" id="31243"/>
    <lineage>
        <taxon>Eukaryota</taxon>
        <taxon>Metazoa</taxon>
        <taxon>Ecdysozoa</taxon>
        <taxon>Nematoda</taxon>
        <taxon>Chromadorea</taxon>
        <taxon>Rhabditida</taxon>
        <taxon>Tylenchina</taxon>
        <taxon>Tylenchomorpha</taxon>
        <taxon>Tylenchoidea</taxon>
        <taxon>Heteroderidae</taxon>
        <taxon>Heteroderinae</taxon>
        <taxon>Globodera</taxon>
    </lineage>
</organism>
<feature type="domain" description="DNA-directed DNA polymerase family B mitochondria/virus" evidence="10">
    <location>
        <begin position="927"/>
        <end position="1111"/>
    </location>
</feature>
<name>A0A914I1L2_GLORO</name>
<dbReference type="Gene3D" id="3.30.420.10">
    <property type="entry name" value="Ribonuclease H-like superfamily/Ribonuclease H"/>
    <property type="match status" value="1"/>
</dbReference>
<keyword evidence="6" id="KW-0239">DNA-directed DNA polymerase</keyword>
<dbReference type="InterPro" id="IPR043502">
    <property type="entry name" value="DNA/RNA_pol_sf"/>
</dbReference>
<evidence type="ECO:0000256" key="9">
    <source>
        <dbReference type="SAM" id="MobiDB-lite"/>
    </source>
</evidence>
<reference evidence="12" key="1">
    <citation type="submission" date="2022-11" db="UniProtKB">
        <authorList>
            <consortium name="WormBaseParasite"/>
        </authorList>
    </citation>
    <scope>IDENTIFICATION</scope>
</reference>
<evidence type="ECO:0000256" key="2">
    <source>
        <dbReference type="ARBA" id="ARBA00012417"/>
    </source>
</evidence>
<evidence type="ECO:0000256" key="7">
    <source>
        <dbReference type="ARBA" id="ARBA00023125"/>
    </source>
</evidence>
<dbReference type="InterPro" id="IPR012337">
    <property type="entry name" value="RNaseH-like_sf"/>
</dbReference>
<dbReference type="GO" id="GO:0006260">
    <property type="term" value="P:DNA replication"/>
    <property type="evidence" value="ECO:0007669"/>
    <property type="project" value="UniProtKB-KW"/>
</dbReference>
<comment type="catalytic activity">
    <reaction evidence="8">
        <text>DNA(n) + a 2'-deoxyribonucleoside 5'-triphosphate = DNA(n+1) + diphosphate</text>
        <dbReference type="Rhea" id="RHEA:22508"/>
        <dbReference type="Rhea" id="RHEA-COMP:17339"/>
        <dbReference type="Rhea" id="RHEA-COMP:17340"/>
        <dbReference type="ChEBI" id="CHEBI:33019"/>
        <dbReference type="ChEBI" id="CHEBI:61560"/>
        <dbReference type="ChEBI" id="CHEBI:173112"/>
        <dbReference type="EC" id="2.7.7.7"/>
    </reaction>
</comment>
<comment type="similarity">
    <text evidence="1">Belongs to the DNA polymerase type-B family.</text>
</comment>
<keyword evidence="7" id="KW-0238">DNA-binding</keyword>
<dbReference type="PANTHER" id="PTHR33568:SF3">
    <property type="entry name" value="DNA-DIRECTED DNA POLYMERASE"/>
    <property type="match status" value="1"/>
</dbReference>
<keyword evidence="11" id="KW-1185">Reference proteome</keyword>
<feature type="region of interest" description="Disordered" evidence="9">
    <location>
        <begin position="1"/>
        <end position="47"/>
    </location>
</feature>
<dbReference type="Gene3D" id="1.10.287.690">
    <property type="entry name" value="Helix hairpin bin"/>
    <property type="match status" value="1"/>
</dbReference>
<dbReference type="Gene3D" id="3.90.1600.10">
    <property type="entry name" value="Palm domain of DNA polymerase"/>
    <property type="match status" value="1"/>
</dbReference>
<dbReference type="Proteomes" id="UP000887572">
    <property type="component" value="Unplaced"/>
</dbReference>
<dbReference type="SUPFAM" id="SSF53098">
    <property type="entry name" value="Ribonuclease H-like"/>
    <property type="match status" value="1"/>
</dbReference>
<dbReference type="SUPFAM" id="SSF52980">
    <property type="entry name" value="Restriction endonuclease-like"/>
    <property type="match status" value="1"/>
</dbReference>
<dbReference type="GO" id="GO:0003677">
    <property type="term" value="F:DNA binding"/>
    <property type="evidence" value="ECO:0007669"/>
    <property type="project" value="UniProtKB-KW"/>
</dbReference>
<evidence type="ECO:0000313" key="11">
    <source>
        <dbReference type="Proteomes" id="UP000887572"/>
    </source>
</evidence>
<evidence type="ECO:0000256" key="5">
    <source>
        <dbReference type="ARBA" id="ARBA00022705"/>
    </source>
</evidence>
<keyword evidence="3" id="KW-0808">Transferase</keyword>
<dbReference type="Pfam" id="PF03175">
    <property type="entry name" value="DNA_pol_B_2"/>
    <property type="match status" value="2"/>
</dbReference>
<dbReference type="EC" id="2.7.7.7" evidence="2"/>
<dbReference type="GO" id="GO:0003887">
    <property type="term" value="F:DNA-directed DNA polymerase activity"/>
    <property type="evidence" value="ECO:0007669"/>
    <property type="project" value="UniProtKB-KW"/>
</dbReference>
<dbReference type="PANTHER" id="PTHR33568">
    <property type="entry name" value="DNA POLYMERASE"/>
    <property type="match status" value="1"/>
</dbReference>
<dbReference type="WBParaSite" id="Gr19_v10_g6467.t1">
    <property type="protein sequence ID" value="Gr19_v10_g6467.t1"/>
    <property type="gene ID" value="Gr19_v10_g6467"/>
</dbReference>
<evidence type="ECO:0000256" key="8">
    <source>
        <dbReference type="ARBA" id="ARBA00049244"/>
    </source>
</evidence>
<evidence type="ECO:0000256" key="4">
    <source>
        <dbReference type="ARBA" id="ARBA00022695"/>
    </source>
</evidence>
<evidence type="ECO:0000256" key="6">
    <source>
        <dbReference type="ARBA" id="ARBA00022932"/>
    </source>
</evidence>